<protein>
    <submittedName>
        <fullName evidence="1">Uncharacterized protein</fullName>
    </submittedName>
</protein>
<proteinExistence type="predicted"/>
<dbReference type="GeneID" id="91084558"/>
<dbReference type="KEGG" id="cdep:91084558"/>
<gene>
    <name evidence="1" type="ORF">L203_100342</name>
</gene>
<accession>A0AAJ8JMV8</accession>
<reference evidence="1" key="3">
    <citation type="submission" date="2024-01" db="EMBL/GenBank/DDBJ databases">
        <authorList>
            <person name="Coelho M.A."/>
            <person name="David-Palma M."/>
            <person name="Shea T."/>
            <person name="Sun S."/>
            <person name="Cuomo C.A."/>
            <person name="Heitman J."/>
        </authorList>
    </citation>
    <scope>NUCLEOTIDE SEQUENCE</scope>
    <source>
        <strain evidence="1">CBS 7841</strain>
    </source>
</reference>
<dbReference type="RefSeq" id="XP_066065898.1">
    <property type="nucleotide sequence ID" value="XM_066209801.1"/>
</dbReference>
<evidence type="ECO:0000313" key="1">
    <source>
        <dbReference type="EMBL" id="WVN85197.1"/>
    </source>
</evidence>
<dbReference type="EMBL" id="CP143784">
    <property type="protein sequence ID" value="WVN85197.1"/>
    <property type="molecule type" value="Genomic_DNA"/>
</dbReference>
<dbReference type="AlphaFoldDB" id="A0AAJ8JMV8"/>
<organism evidence="1 2">
    <name type="scientific">Cryptococcus depauperatus CBS 7841</name>
    <dbReference type="NCBI Taxonomy" id="1295531"/>
    <lineage>
        <taxon>Eukaryota</taxon>
        <taxon>Fungi</taxon>
        <taxon>Dikarya</taxon>
        <taxon>Basidiomycota</taxon>
        <taxon>Agaricomycotina</taxon>
        <taxon>Tremellomycetes</taxon>
        <taxon>Tremellales</taxon>
        <taxon>Cryptococcaceae</taxon>
        <taxon>Cryptococcus</taxon>
    </lineage>
</organism>
<name>A0AAJ8JMV8_9TREE</name>
<keyword evidence="2" id="KW-1185">Reference proteome</keyword>
<reference evidence="1" key="1">
    <citation type="submission" date="2016-06" db="EMBL/GenBank/DDBJ databases">
        <authorList>
            <person name="Cuomo C."/>
            <person name="Litvintseva A."/>
            <person name="Heitman J."/>
            <person name="Chen Y."/>
            <person name="Sun S."/>
            <person name="Springer D."/>
            <person name="Dromer F."/>
            <person name="Young S."/>
            <person name="Zeng Q."/>
            <person name="Chapman S."/>
            <person name="Gujja S."/>
            <person name="Saif S."/>
            <person name="Birren B."/>
        </authorList>
    </citation>
    <scope>NUCLEOTIDE SEQUENCE</scope>
    <source>
        <strain evidence="1">CBS 7841</strain>
    </source>
</reference>
<dbReference type="Proteomes" id="UP000094043">
    <property type="component" value="Chromosome 1"/>
</dbReference>
<sequence length="68" mass="7494">MTLVYLHLESVWEGTNTLEQGTIEFWLSTVVGTQIRTMALTLIKEFGTEGNLPTVDNTPILSITIAIA</sequence>
<evidence type="ECO:0000313" key="2">
    <source>
        <dbReference type="Proteomes" id="UP000094043"/>
    </source>
</evidence>
<reference evidence="1" key="2">
    <citation type="journal article" date="2022" name="Elife">
        <title>Obligate sexual reproduction of a homothallic fungus closely related to the Cryptococcus pathogenic species complex.</title>
        <authorList>
            <person name="Passer A.R."/>
            <person name="Clancey S.A."/>
            <person name="Shea T."/>
            <person name="David-Palma M."/>
            <person name="Averette A.F."/>
            <person name="Boekhout T."/>
            <person name="Porcel B.M."/>
            <person name="Nowrousian M."/>
            <person name="Cuomo C.A."/>
            <person name="Sun S."/>
            <person name="Heitman J."/>
            <person name="Coelho M.A."/>
        </authorList>
    </citation>
    <scope>NUCLEOTIDE SEQUENCE</scope>
    <source>
        <strain evidence="1">CBS 7841</strain>
    </source>
</reference>